<dbReference type="InterPro" id="IPR015797">
    <property type="entry name" value="NUDIX_hydrolase-like_dom_sf"/>
</dbReference>
<dbReference type="PRINTS" id="PR00502">
    <property type="entry name" value="NUDIXFAMILY"/>
</dbReference>
<protein>
    <submittedName>
        <fullName evidence="6">NUDIX hydrolase</fullName>
    </submittedName>
</protein>
<evidence type="ECO:0000256" key="2">
    <source>
        <dbReference type="ARBA" id="ARBA00005582"/>
    </source>
</evidence>
<dbReference type="InterPro" id="IPR000086">
    <property type="entry name" value="NUDIX_hydrolase_dom"/>
</dbReference>
<dbReference type="EMBL" id="JABAGJ010000001">
    <property type="protein sequence ID" value="NMF01835.1"/>
    <property type="molecule type" value="Genomic_DNA"/>
</dbReference>
<evidence type="ECO:0000256" key="1">
    <source>
        <dbReference type="ARBA" id="ARBA00001946"/>
    </source>
</evidence>
<keyword evidence="3 4" id="KW-0378">Hydrolase</keyword>
<dbReference type="PANTHER" id="PTHR11839:SF18">
    <property type="entry name" value="NUDIX HYDROLASE DOMAIN-CONTAINING PROTEIN"/>
    <property type="match status" value="1"/>
</dbReference>
<evidence type="ECO:0000313" key="6">
    <source>
        <dbReference type="EMBL" id="NMF01835.1"/>
    </source>
</evidence>
<dbReference type="InterPro" id="IPR020476">
    <property type="entry name" value="Nudix_hydrolase"/>
</dbReference>
<proteinExistence type="inferred from homology"/>
<evidence type="ECO:0000256" key="4">
    <source>
        <dbReference type="RuleBase" id="RU003476"/>
    </source>
</evidence>
<dbReference type="PANTHER" id="PTHR11839">
    <property type="entry name" value="UDP/ADP-SUGAR PYROPHOSPHATASE"/>
    <property type="match status" value="1"/>
</dbReference>
<dbReference type="GO" id="GO:0016462">
    <property type="term" value="F:pyrophosphatase activity"/>
    <property type="evidence" value="ECO:0007669"/>
    <property type="project" value="UniProtKB-ARBA"/>
</dbReference>
<evidence type="ECO:0000259" key="5">
    <source>
        <dbReference type="PROSITE" id="PS51462"/>
    </source>
</evidence>
<dbReference type="Gene3D" id="3.90.79.10">
    <property type="entry name" value="Nucleoside Triphosphate Pyrophosphohydrolase"/>
    <property type="match status" value="1"/>
</dbReference>
<dbReference type="Pfam" id="PF00293">
    <property type="entry name" value="NUDIX"/>
    <property type="match status" value="1"/>
</dbReference>
<dbReference type="AlphaFoldDB" id="A0A848CW14"/>
<dbReference type="GO" id="GO:0005829">
    <property type="term" value="C:cytosol"/>
    <property type="evidence" value="ECO:0007669"/>
    <property type="project" value="TreeGrafter"/>
</dbReference>
<dbReference type="InterPro" id="IPR020084">
    <property type="entry name" value="NUDIX_hydrolase_CS"/>
</dbReference>
<evidence type="ECO:0000256" key="3">
    <source>
        <dbReference type="ARBA" id="ARBA00022801"/>
    </source>
</evidence>
<dbReference type="GO" id="GO:0006753">
    <property type="term" value="P:nucleoside phosphate metabolic process"/>
    <property type="evidence" value="ECO:0007669"/>
    <property type="project" value="TreeGrafter"/>
</dbReference>
<dbReference type="GO" id="GO:0019693">
    <property type="term" value="P:ribose phosphate metabolic process"/>
    <property type="evidence" value="ECO:0007669"/>
    <property type="project" value="TreeGrafter"/>
</dbReference>
<organism evidence="6 7">
    <name type="scientific">Bifidobacterium boum</name>
    <dbReference type="NCBI Taxonomy" id="78343"/>
    <lineage>
        <taxon>Bacteria</taxon>
        <taxon>Bacillati</taxon>
        <taxon>Actinomycetota</taxon>
        <taxon>Actinomycetes</taxon>
        <taxon>Bifidobacteriales</taxon>
        <taxon>Bifidobacteriaceae</taxon>
        <taxon>Bifidobacterium</taxon>
    </lineage>
</organism>
<dbReference type="RefSeq" id="WP_168973074.1">
    <property type="nucleotide sequence ID" value="NZ_JABAGJ010000001.1"/>
</dbReference>
<gene>
    <name evidence="6" type="ORF">HF843_01310</name>
</gene>
<accession>A0A848CW14</accession>
<feature type="domain" description="Nudix hydrolase" evidence="5">
    <location>
        <begin position="62"/>
        <end position="208"/>
    </location>
</feature>
<dbReference type="CDD" id="cd03424">
    <property type="entry name" value="NUDIX_ADPRase_Nudt5_UGPPase_Nudt14"/>
    <property type="match status" value="1"/>
</dbReference>
<comment type="similarity">
    <text evidence="2 4">Belongs to the Nudix hydrolase family.</text>
</comment>
<comment type="cofactor">
    <cofactor evidence="1">
        <name>Mg(2+)</name>
        <dbReference type="ChEBI" id="CHEBI:18420"/>
    </cofactor>
</comment>
<dbReference type="PROSITE" id="PS00893">
    <property type="entry name" value="NUDIX_BOX"/>
    <property type="match status" value="1"/>
</dbReference>
<dbReference type="SUPFAM" id="SSF55811">
    <property type="entry name" value="Nudix"/>
    <property type="match status" value="1"/>
</dbReference>
<evidence type="ECO:0000313" key="7">
    <source>
        <dbReference type="Proteomes" id="UP000583419"/>
    </source>
</evidence>
<comment type="caution">
    <text evidence="6">The sequence shown here is derived from an EMBL/GenBank/DDBJ whole genome shotgun (WGS) entry which is preliminary data.</text>
</comment>
<name>A0A848CW14_9BIFI</name>
<reference evidence="6 7" key="1">
    <citation type="submission" date="2020-04" db="EMBL/GenBank/DDBJ databases">
        <authorList>
            <person name="Hitch T.C.A."/>
            <person name="Wylensek D."/>
            <person name="Clavel T."/>
        </authorList>
    </citation>
    <scope>NUCLEOTIDE SEQUENCE [LARGE SCALE GENOMIC DNA]</scope>
    <source>
        <strain evidence="6 7">WCA-130-P53-4B</strain>
    </source>
</reference>
<dbReference type="Proteomes" id="UP000583419">
    <property type="component" value="Unassembled WGS sequence"/>
</dbReference>
<sequence>MTSVNDTPVLPIDDTEPPLITQQEHIVFHDPTSADYTVFECQATVRDTGKTFRMHTTQVSGGRTGAVCIARLDPTGIDEHVEARYLIARHWRISTHAWGWEFPRGMGEEHESAEETARRELKEETGIDVPVERVNVVQRIHADTGVLRDSIAVAEITVADADIDAARPAINHTGDTDWELRNAHWVDTNTLRAMIANGEITDGITLACWAIHECRESAVQYK</sequence>
<dbReference type="PROSITE" id="PS51462">
    <property type="entry name" value="NUDIX"/>
    <property type="match status" value="1"/>
</dbReference>